<dbReference type="Gene3D" id="2.40.100.10">
    <property type="entry name" value="Cyclophilin-like"/>
    <property type="match status" value="2"/>
</dbReference>
<dbReference type="KEGG" id="tfl:RPIT_09990"/>
<dbReference type="EMBL" id="CP019605">
    <property type="protein sequence ID" value="AQP45078.1"/>
    <property type="molecule type" value="Genomic_DNA"/>
</dbReference>
<dbReference type="Proteomes" id="UP000188324">
    <property type="component" value="Chromosome"/>
</dbReference>
<gene>
    <name evidence="2" type="ORF">RPIT_09990</name>
</gene>
<reference evidence="2 3" key="1">
    <citation type="journal article" date="2016" name="Int. J. Syst. Evol. Microbiol.">
        <title>Tessaracoccus flavus sp. nov., isolated from the drainage system of a lindane-producing factory.</title>
        <authorList>
            <person name="Kumari R."/>
            <person name="Singh P."/>
            <person name="Schumann P."/>
            <person name="Lal R."/>
        </authorList>
    </citation>
    <scope>NUCLEOTIDE SEQUENCE [LARGE SCALE GENOMIC DNA]</scope>
    <source>
        <strain evidence="2 3">RP1T</strain>
    </source>
</reference>
<feature type="region of interest" description="Disordered" evidence="1">
    <location>
        <begin position="582"/>
        <end position="603"/>
    </location>
</feature>
<dbReference type="InterPro" id="IPR052708">
    <property type="entry name" value="PxpC"/>
</dbReference>
<sequence length="603" mass="61266">MRLLRCGAEAVLVELQHLSEVLACTPLVGALPGVAEVVPAARTLLVRALPGQLGEVRAQLEVMAVPASTMPTGEREVEIPVSYDGPDLALVADLTGLSPADVVAAHTGTPWAVAFGGFAPGFAYLVGGDPRLTVPRKTTPRTRVPAGAVGLAGEFSGIYPTSSPGGWQLLGRTDVVLFDPDADPPALLTPGTRVRFRAVKERAVGPAPSPRVASEERAGVSSTSPRVASEERAGVSSTSPRVASEERAGVSSTSPRVASGERAGVSSTSPRVASGERAGVSSTSPRVASGERAGVSSTSPRVASEERASVSRGPRALTLTSARLPVLVVDGGRVGYAAIGVGRSGAADRGAYELGARLVGNPRGEAGLEVAMGSAEFVAEGSLTLALTGADLAAVAGGRAVSMATVFHLGDGETLSLGAPSQGLRTYLSIRGGVTVPAVLGSRSRDTLAALGPEPLTAGSMVPIGEAAPGWIPPTDWAPQPPVPDVVELEFTPGPRADWVAPLDGTTWRVSSAVDRVGARLEGDPLARLIGGELPSEPVVRGSVQVPPSGQPVIFLADHPLTGGYPVAAVLTPASADRAAQLRPGAAVHLSQRGDRVSSHPGR</sequence>
<dbReference type="Pfam" id="PF02682">
    <property type="entry name" value="CT_C_D"/>
    <property type="match status" value="1"/>
</dbReference>
<evidence type="ECO:0000313" key="2">
    <source>
        <dbReference type="EMBL" id="AQP45078.1"/>
    </source>
</evidence>
<keyword evidence="3" id="KW-1185">Reference proteome</keyword>
<proteinExistence type="predicted"/>
<feature type="region of interest" description="Disordered" evidence="1">
    <location>
        <begin position="201"/>
        <end position="313"/>
    </location>
</feature>
<feature type="compositionally biased region" description="Basic and acidic residues" evidence="1">
    <location>
        <begin position="592"/>
        <end position="603"/>
    </location>
</feature>
<dbReference type="PANTHER" id="PTHR43309:SF3">
    <property type="entry name" value="5-OXOPROLINASE SUBUNIT C"/>
    <property type="match status" value="1"/>
</dbReference>
<evidence type="ECO:0000256" key="1">
    <source>
        <dbReference type="SAM" id="MobiDB-lite"/>
    </source>
</evidence>
<dbReference type="Pfam" id="PF02626">
    <property type="entry name" value="CT_A_B"/>
    <property type="match status" value="1"/>
</dbReference>
<accession>A0A1Q2CG32</accession>
<dbReference type="SMART" id="SM00797">
    <property type="entry name" value="AHS2"/>
    <property type="match status" value="1"/>
</dbReference>
<dbReference type="RefSeq" id="WP_169835155.1">
    <property type="nucleotide sequence ID" value="NZ_CP019605.1"/>
</dbReference>
<dbReference type="PANTHER" id="PTHR43309">
    <property type="entry name" value="5-OXOPROLINASE SUBUNIT C"/>
    <property type="match status" value="1"/>
</dbReference>
<dbReference type="Gene3D" id="3.30.1360.40">
    <property type="match status" value="1"/>
</dbReference>
<dbReference type="SUPFAM" id="SSF50891">
    <property type="entry name" value="Cyclophilin-like"/>
    <property type="match status" value="2"/>
</dbReference>
<name>A0A1Q2CG32_9ACTN</name>
<dbReference type="InterPro" id="IPR029000">
    <property type="entry name" value="Cyclophilin-like_dom_sf"/>
</dbReference>
<dbReference type="AlphaFoldDB" id="A0A1Q2CG32"/>
<organism evidence="2 3">
    <name type="scientific">Tessaracoccus flavus</name>
    <dbReference type="NCBI Taxonomy" id="1610493"/>
    <lineage>
        <taxon>Bacteria</taxon>
        <taxon>Bacillati</taxon>
        <taxon>Actinomycetota</taxon>
        <taxon>Actinomycetes</taxon>
        <taxon>Propionibacteriales</taxon>
        <taxon>Propionibacteriaceae</taxon>
        <taxon>Tessaracoccus</taxon>
    </lineage>
</organism>
<protein>
    <submittedName>
        <fullName evidence="2">Uncharacterized protein</fullName>
    </submittedName>
</protein>
<evidence type="ECO:0000313" key="3">
    <source>
        <dbReference type="Proteomes" id="UP000188324"/>
    </source>
</evidence>
<dbReference type="InterPro" id="IPR003778">
    <property type="entry name" value="CT_A_B"/>
</dbReference>
<dbReference type="SMART" id="SM00796">
    <property type="entry name" value="AHS1"/>
    <property type="match status" value="1"/>
</dbReference>
<dbReference type="STRING" id="1610493.RPIT_09990"/>
<dbReference type="InterPro" id="IPR003833">
    <property type="entry name" value="CT_C_D"/>
</dbReference>